<evidence type="ECO:0000259" key="18">
    <source>
        <dbReference type="PROSITE" id="PS51192"/>
    </source>
</evidence>
<dbReference type="SUPFAM" id="SSF46600">
    <property type="entry name" value="C-terminal UvrC-binding domain of UvrB"/>
    <property type="match status" value="1"/>
</dbReference>
<keyword evidence="15" id="KW-0175">Coiled coil</keyword>
<dbReference type="GO" id="GO:0016887">
    <property type="term" value="F:ATP hydrolysis activity"/>
    <property type="evidence" value="ECO:0007669"/>
    <property type="project" value="InterPro"/>
</dbReference>
<accession>A0A4P2PV48</accession>
<dbReference type="Proteomes" id="UP000295781">
    <property type="component" value="Chromosome"/>
</dbReference>
<dbReference type="SMART" id="SM00487">
    <property type="entry name" value="DEXDc"/>
    <property type="match status" value="1"/>
</dbReference>
<dbReference type="GO" id="GO:0005524">
    <property type="term" value="F:ATP binding"/>
    <property type="evidence" value="ECO:0007669"/>
    <property type="project" value="UniProtKB-UniRule"/>
</dbReference>
<evidence type="ECO:0000256" key="1">
    <source>
        <dbReference type="ARBA" id="ARBA00004496"/>
    </source>
</evidence>
<name>A0A4P2PV48_SORCE</name>
<keyword evidence="3 13" id="KW-0963">Cytoplasm</keyword>
<evidence type="ECO:0000256" key="16">
    <source>
        <dbReference type="SAM" id="MobiDB-lite"/>
    </source>
</evidence>
<evidence type="ECO:0000256" key="3">
    <source>
        <dbReference type="ARBA" id="ARBA00022490"/>
    </source>
</evidence>
<feature type="short sequence motif" description="Beta-hairpin" evidence="13">
    <location>
        <begin position="92"/>
        <end position="115"/>
    </location>
</feature>
<proteinExistence type="inferred from homology"/>
<feature type="binding site" evidence="13">
    <location>
        <begin position="39"/>
        <end position="46"/>
    </location>
    <ligand>
        <name>ATP</name>
        <dbReference type="ChEBI" id="CHEBI:30616"/>
    </ligand>
</feature>
<comment type="subunit">
    <text evidence="11 13 14">Forms a heterotetramer with UvrA during the search for lesions. Interacts with UvrC in an incision complex.</text>
</comment>
<dbReference type="InterPro" id="IPR024759">
    <property type="entry name" value="UvrB_YAD/RRR_dom"/>
</dbReference>
<dbReference type="PROSITE" id="PS51192">
    <property type="entry name" value="HELICASE_ATP_BIND_1"/>
    <property type="match status" value="1"/>
</dbReference>
<evidence type="ECO:0000256" key="8">
    <source>
        <dbReference type="ARBA" id="ARBA00022881"/>
    </source>
</evidence>
<dbReference type="GO" id="GO:0005737">
    <property type="term" value="C:cytoplasm"/>
    <property type="evidence" value="ECO:0007669"/>
    <property type="project" value="UniProtKB-SubCell"/>
</dbReference>
<dbReference type="GO" id="GO:0006289">
    <property type="term" value="P:nucleotide-excision repair"/>
    <property type="evidence" value="ECO:0007669"/>
    <property type="project" value="UniProtKB-UniRule"/>
</dbReference>
<dbReference type="GO" id="GO:0009380">
    <property type="term" value="C:excinuclease repair complex"/>
    <property type="evidence" value="ECO:0007669"/>
    <property type="project" value="InterPro"/>
</dbReference>
<dbReference type="RefSeq" id="WP_129345362.1">
    <property type="nucleotide sequence ID" value="NZ_CP012670.1"/>
</dbReference>
<dbReference type="GO" id="GO:0003677">
    <property type="term" value="F:DNA binding"/>
    <property type="evidence" value="ECO:0007669"/>
    <property type="project" value="UniProtKB-UniRule"/>
</dbReference>
<dbReference type="GO" id="GO:0009381">
    <property type="term" value="F:excinuclease ABC activity"/>
    <property type="evidence" value="ECO:0007669"/>
    <property type="project" value="UniProtKB-UniRule"/>
</dbReference>
<keyword evidence="10 13" id="KW-0742">SOS response</keyword>
<keyword evidence="6 13" id="KW-0228">DNA excision</keyword>
<dbReference type="InterPro" id="IPR027417">
    <property type="entry name" value="P-loop_NTPase"/>
</dbReference>
<feature type="compositionally biased region" description="Gly residues" evidence="16">
    <location>
        <begin position="714"/>
        <end position="723"/>
    </location>
</feature>
<comment type="domain">
    <text evidence="13">The beta-hairpin motif is involved in DNA binding.</text>
</comment>
<evidence type="ECO:0000259" key="17">
    <source>
        <dbReference type="PROSITE" id="PS50151"/>
    </source>
</evidence>
<dbReference type="PROSITE" id="PS51194">
    <property type="entry name" value="HELICASE_CTER"/>
    <property type="match status" value="1"/>
</dbReference>
<dbReference type="SUPFAM" id="SSF52540">
    <property type="entry name" value="P-loop containing nucleoside triphosphate hydrolases"/>
    <property type="match status" value="2"/>
</dbReference>
<feature type="coiled-coil region" evidence="15">
    <location>
        <begin position="617"/>
        <end position="663"/>
    </location>
</feature>
<evidence type="ECO:0000256" key="4">
    <source>
        <dbReference type="ARBA" id="ARBA00022741"/>
    </source>
</evidence>
<evidence type="ECO:0000256" key="11">
    <source>
        <dbReference type="ARBA" id="ARBA00026033"/>
    </source>
</evidence>
<evidence type="ECO:0000256" key="14">
    <source>
        <dbReference type="RuleBase" id="RU003587"/>
    </source>
</evidence>
<dbReference type="InterPro" id="IPR001943">
    <property type="entry name" value="UVR_dom"/>
</dbReference>
<keyword evidence="9 13" id="KW-0234">DNA repair</keyword>
<dbReference type="InterPro" id="IPR036876">
    <property type="entry name" value="UVR_dom_sf"/>
</dbReference>
<dbReference type="PANTHER" id="PTHR24029">
    <property type="entry name" value="UVRABC SYSTEM PROTEIN B"/>
    <property type="match status" value="1"/>
</dbReference>
<dbReference type="PANTHER" id="PTHR24029:SF0">
    <property type="entry name" value="UVRABC SYSTEM PROTEIN B"/>
    <property type="match status" value="1"/>
</dbReference>
<reference evidence="20 21" key="1">
    <citation type="submission" date="2015-09" db="EMBL/GenBank/DDBJ databases">
        <title>Sorangium comparison.</title>
        <authorList>
            <person name="Zaburannyi N."/>
            <person name="Bunk B."/>
            <person name="Overmann J."/>
            <person name="Mueller R."/>
        </authorList>
    </citation>
    <scope>NUCLEOTIDE SEQUENCE [LARGE SCALE GENOMIC DNA]</scope>
    <source>
        <strain evidence="20 21">So ceGT47</strain>
    </source>
</reference>
<dbReference type="SMART" id="SM00490">
    <property type="entry name" value="HELICc"/>
    <property type="match status" value="1"/>
</dbReference>
<dbReference type="NCBIfam" id="NF003673">
    <property type="entry name" value="PRK05298.1"/>
    <property type="match status" value="1"/>
</dbReference>
<feature type="domain" description="UVR" evidence="17">
    <location>
        <begin position="628"/>
        <end position="663"/>
    </location>
</feature>
<dbReference type="InterPro" id="IPR001650">
    <property type="entry name" value="Helicase_C-like"/>
</dbReference>
<dbReference type="Gene3D" id="3.40.50.300">
    <property type="entry name" value="P-loop containing nucleotide triphosphate hydrolases"/>
    <property type="match status" value="3"/>
</dbReference>
<dbReference type="CDD" id="cd17916">
    <property type="entry name" value="DEXHc_UvrB"/>
    <property type="match status" value="1"/>
</dbReference>
<evidence type="ECO:0000313" key="21">
    <source>
        <dbReference type="Proteomes" id="UP000295781"/>
    </source>
</evidence>
<dbReference type="InterPro" id="IPR014001">
    <property type="entry name" value="Helicase_ATP-bd"/>
</dbReference>
<dbReference type="OrthoDB" id="9806651at2"/>
<dbReference type="Pfam" id="PF04851">
    <property type="entry name" value="ResIII"/>
    <property type="match status" value="1"/>
</dbReference>
<organism evidence="20 21">
    <name type="scientific">Sorangium cellulosum</name>
    <name type="common">Polyangium cellulosum</name>
    <dbReference type="NCBI Taxonomy" id="56"/>
    <lineage>
        <taxon>Bacteria</taxon>
        <taxon>Pseudomonadati</taxon>
        <taxon>Myxococcota</taxon>
        <taxon>Polyangia</taxon>
        <taxon>Polyangiales</taxon>
        <taxon>Polyangiaceae</taxon>
        <taxon>Sorangium</taxon>
    </lineage>
</organism>
<evidence type="ECO:0000256" key="10">
    <source>
        <dbReference type="ARBA" id="ARBA00023236"/>
    </source>
</evidence>
<dbReference type="HAMAP" id="MF_00204">
    <property type="entry name" value="UvrB"/>
    <property type="match status" value="1"/>
</dbReference>
<dbReference type="FunFam" id="3.40.50.300:FF:000477">
    <property type="entry name" value="UvrABC system protein B"/>
    <property type="match status" value="1"/>
</dbReference>
<dbReference type="PROSITE" id="PS50151">
    <property type="entry name" value="UVR"/>
    <property type="match status" value="1"/>
</dbReference>
<dbReference type="CDD" id="cd18790">
    <property type="entry name" value="SF2_C_UvrB"/>
    <property type="match status" value="1"/>
</dbReference>
<keyword evidence="5 13" id="KW-0227">DNA damage</keyword>
<sequence length="737" mass="82371">MPTHFELVSEFKPCGDQPRALREICSAFEQGETFQVLLGVTGSGKTFTAAKVIEKLQKPTLILAPNKTLAAQLYGEMRELFPNNAVHYFVSYYDYYQPEAYVPTSDTYIEKDAIINDAIDRMRHAATHALLSRPDVIIVASVSCIYGIGSAESYHGLLIKLERGTEIRRDELLRRLVDIQYTRNDVDFHRGTFRVRGDVVEIFPAYEESLAIRVEFFGDEIEAIKEVDPVRGKVVGQLDRYAVFPGSHYVTEQQQLRLAIQSIREELRERIDFYDRAVRFLEKQRIEQRTMYDLEMLEQMGFCNGIENYSRHLSGRKPGEPPPTLIDYFPKDFLLIIDESHQTIPQIGAMYRGDRARKETLVEYGFRLPSALDNRPLKFEEFEQHYAQVLFVSATPGDYELQRSGGVVVEQIIRPTGLIDPQIQIRPVAGQVDDLLARIRERVERGDRVLVTTLTKRMAEDLTEYYTELGIRVRYLHSDVDTLQRVEILRDLRRGEFDVLVGINLLREGLDLPEVSLVAILDADKEGFLRSPRSLIQTIGRAARNVNGEVVMYADRITDAMKRAMDETNRRRAIQQAYNEEHGITPATVKKAILDLSPTSGARDYYAVPKGPAKPGAEAARAAVVDLADQIEAIRQEMFAAAENLEFEKAARLRDQLRQLKAELGDGDAGAARSAAEEKPARSGRTASRRGAGAGAGAKANGGRAGAGAKANGGRAGAAGASGSGRAAAARGRGRYR</sequence>
<keyword evidence="7 13" id="KW-0067">ATP-binding</keyword>
<gene>
    <name evidence="13 20" type="primary">uvrB</name>
    <name evidence="20" type="ORF">SOCEGT47_007590</name>
</gene>
<feature type="region of interest" description="Disordered" evidence="16">
    <location>
        <begin position="665"/>
        <end position="737"/>
    </location>
</feature>
<dbReference type="GO" id="GO:0009432">
    <property type="term" value="P:SOS response"/>
    <property type="evidence" value="ECO:0007669"/>
    <property type="project" value="UniProtKB-UniRule"/>
</dbReference>
<evidence type="ECO:0000256" key="9">
    <source>
        <dbReference type="ARBA" id="ARBA00023204"/>
    </source>
</evidence>
<dbReference type="Pfam" id="PF02151">
    <property type="entry name" value="UVR"/>
    <property type="match status" value="1"/>
</dbReference>
<feature type="domain" description="Helicase ATP-binding" evidence="18">
    <location>
        <begin position="26"/>
        <end position="158"/>
    </location>
</feature>
<keyword evidence="8 13" id="KW-0267">Excision nuclease</keyword>
<comment type="subcellular location">
    <subcellularLocation>
        <location evidence="1 13 14">Cytoplasm</location>
    </subcellularLocation>
</comment>
<feature type="compositionally biased region" description="Low complexity" evidence="16">
    <location>
        <begin position="683"/>
        <end position="713"/>
    </location>
</feature>
<dbReference type="Gene3D" id="4.10.860.10">
    <property type="entry name" value="UVR domain"/>
    <property type="match status" value="1"/>
</dbReference>
<evidence type="ECO:0000256" key="2">
    <source>
        <dbReference type="ARBA" id="ARBA00008533"/>
    </source>
</evidence>
<evidence type="ECO:0000259" key="19">
    <source>
        <dbReference type="PROSITE" id="PS51194"/>
    </source>
</evidence>
<evidence type="ECO:0000256" key="7">
    <source>
        <dbReference type="ARBA" id="ARBA00022840"/>
    </source>
</evidence>
<dbReference type="Pfam" id="PF17757">
    <property type="entry name" value="UvrB_inter"/>
    <property type="match status" value="1"/>
</dbReference>
<comment type="similarity">
    <text evidence="2 13 14">Belongs to the UvrB family.</text>
</comment>
<evidence type="ECO:0000256" key="12">
    <source>
        <dbReference type="ARBA" id="ARBA00029504"/>
    </source>
</evidence>
<evidence type="ECO:0000256" key="6">
    <source>
        <dbReference type="ARBA" id="ARBA00022769"/>
    </source>
</evidence>
<dbReference type="Pfam" id="PF12344">
    <property type="entry name" value="UvrB"/>
    <property type="match status" value="1"/>
</dbReference>
<evidence type="ECO:0000256" key="5">
    <source>
        <dbReference type="ARBA" id="ARBA00022763"/>
    </source>
</evidence>
<dbReference type="AlphaFoldDB" id="A0A4P2PV48"/>
<comment type="function">
    <text evidence="13">The UvrABC repair system catalyzes the recognition and processing of DNA lesions. A damage recognition complex composed of 2 UvrA and 2 UvrB subunits scans DNA for abnormalities. Upon binding of the UvrA(2)B(2) complex to a putative damaged site, the DNA wraps around one UvrB monomer. DNA wrap is dependent on ATP binding by UvrB and probably causes local melting of the DNA helix, facilitating insertion of UvrB beta-hairpin between the DNA strands. Then UvrB probes one DNA strand for the presence of a lesion. If a lesion is found the UvrA subunits dissociate and the UvrB-DNA preincision complex is formed. This complex is subsequently bound by UvrC and the second UvrB is released. If no lesion is found, the DNA wraps around the other UvrB subunit that will check the other stand for damage.</text>
</comment>
<protein>
    <recommendedName>
        <fullName evidence="12 13">UvrABC system protein B</fullName>
        <shortName evidence="13">Protein UvrB</shortName>
    </recommendedName>
    <alternativeName>
        <fullName evidence="13">Excinuclease ABC subunit B</fullName>
    </alternativeName>
</protein>
<keyword evidence="4 13" id="KW-0547">Nucleotide-binding</keyword>
<evidence type="ECO:0000256" key="13">
    <source>
        <dbReference type="HAMAP-Rule" id="MF_00204"/>
    </source>
</evidence>
<evidence type="ECO:0000256" key="15">
    <source>
        <dbReference type="SAM" id="Coils"/>
    </source>
</evidence>
<dbReference type="EMBL" id="CP012670">
    <property type="protein sequence ID" value="AUX20293.1"/>
    <property type="molecule type" value="Genomic_DNA"/>
</dbReference>
<dbReference type="NCBIfam" id="TIGR00631">
    <property type="entry name" value="uvrb"/>
    <property type="match status" value="1"/>
</dbReference>
<dbReference type="InterPro" id="IPR006935">
    <property type="entry name" value="Helicase/UvrB_N"/>
</dbReference>
<dbReference type="InterPro" id="IPR041471">
    <property type="entry name" value="UvrB_inter"/>
</dbReference>
<dbReference type="InterPro" id="IPR004807">
    <property type="entry name" value="UvrB"/>
</dbReference>
<evidence type="ECO:0000313" key="20">
    <source>
        <dbReference type="EMBL" id="AUX20293.1"/>
    </source>
</evidence>
<feature type="domain" description="Helicase C-terminal" evidence="19">
    <location>
        <begin position="431"/>
        <end position="597"/>
    </location>
</feature>
<dbReference type="Pfam" id="PF00271">
    <property type="entry name" value="Helicase_C"/>
    <property type="match status" value="1"/>
</dbReference>